<reference evidence="12" key="1">
    <citation type="submission" date="2021-04" db="EMBL/GenBank/DDBJ databases">
        <title>Phycicoccus avicenniae sp. nov., a novel endophytic actinomycetes isolated from branch of Avicennia mariana.</title>
        <authorList>
            <person name="Tuo L."/>
        </authorList>
    </citation>
    <scope>NUCLEOTIDE SEQUENCE</scope>
    <source>
        <strain evidence="12">BSK3Z-2</strain>
    </source>
</reference>
<comment type="similarity">
    <text evidence="1 6">Belongs to the peptidase S8 family.</text>
</comment>
<name>A0A941D8M7_9MICO</name>
<dbReference type="InterPro" id="IPR036852">
    <property type="entry name" value="Peptidase_S8/S53_dom_sf"/>
</dbReference>
<dbReference type="Gene3D" id="2.60.40.2310">
    <property type="match status" value="1"/>
</dbReference>
<dbReference type="Proteomes" id="UP000677016">
    <property type="component" value="Unassembled WGS sequence"/>
</dbReference>
<dbReference type="InterPro" id="IPR003137">
    <property type="entry name" value="PA_domain"/>
</dbReference>
<evidence type="ECO:0000259" key="10">
    <source>
        <dbReference type="Pfam" id="PF05922"/>
    </source>
</evidence>
<evidence type="ECO:0000256" key="2">
    <source>
        <dbReference type="ARBA" id="ARBA00022670"/>
    </source>
</evidence>
<feature type="active site" description="Charge relay system" evidence="5 6">
    <location>
        <position position="585"/>
    </location>
</feature>
<dbReference type="RefSeq" id="WP_211603477.1">
    <property type="nucleotide sequence ID" value="NZ_JAGSNF010000017.1"/>
</dbReference>
<dbReference type="Pfam" id="PF17766">
    <property type="entry name" value="fn3_6"/>
    <property type="match status" value="1"/>
</dbReference>
<organism evidence="12 13">
    <name type="scientific">Phycicoccus avicenniae</name>
    <dbReference type="NCBI Taxonomy" id="2828860"/>
    <lineage>
        <taxon>Bacteria</taxon>
        <taxon>Bacillati</taxon>
        <taxon>Actinomycetota</taxon>
        <taxon>Actinomycetes</taxon>
        <taxon>Micrococcales</taxon>
        <taxon>Intrasporangiaceae</taxon>
        <taxon>Phycicoccus</taxon>
    </lineage>
</organism>
<dbReference type="Pfam" id="PF05922">
    <property type="entry name" value="Inhibitor_I9"/>
    <property type="match status" value="1"/>
</dbReference>
<dbReference type="GO" id="GO:0006508">
    <property type="term" value="P:proteolysis"/>
    <property type="evidence" value="ECO:0007669"/>
    <property type="project" value="UniProtKB-KW"/>
</dbReference>
<evidence type="ECO:0000259" key="8">
    <source>
        <dbReference type="Pfam" id="PF00082"/>
    </source>
</evidence>
<dbReference type="Pfam" id="PF00082">
    <property type="entry name" value="Peptidase_S8"/>
    <property type="match status" value="1"/>
</dbReference>
<dbReference type="InterPro" id="IPR015500">
    <property type="entry name" value="Peptidase_S8_subtilisin-rel"/>
</dbReference>
<dbReference type="InterPro" id="IPR023828">
    <property type="entry name" value="Peptidase_S8_Ser-AS"/>
</dbReference>
<dbReference type="PRINTS" id="PR00723">
    <property type="entry name" value="SUBTILISIN"/>
</dbReference>
<keyword evidence="13" id="KW-1185">Reference proteome</keyword>
<evidence type="ECO:0000256" key="1">
    <source>
        <dbReference type="ARBA" id="ARBA00011073"/>
    </source>
</evidence>
<dbReference type="AlphaFoldDB" id="A0A941D8M7"/>
<dbReference type="Gene3D" id="3.50.30.30">
    <property type="match status" value="1"/>
</dbReference>
<keyword evidence="2 6" id="KW-0645">Protease</keyword>
<accession>A0A941D8M7</accession>
<feature type="domain" description="Peptidase S8/S53" evidence="8">
    <location>
        <begin position="172"/>
        <end position="639"/>
    </location>
</feature>
<dbReference type="Gene3D" id="3.40.50.200">
    <property type="entry name" value="Peptidase S8/S53 domain"/>
    <property type="match status" value="1"/>
</dbReference>
<dbReference type="Gene3D" id="3.30.70.80">
    <property type="entry name" value="Peptidase S8 propeptide/proteinase inhibitor I9"/>
    <property type="match status" value="1"/>
</dbReference>
<feature type="region of interest" description="Disordered" evidence="7">
    <location>
        <begin position="45"/>
        <end position="64"/>
    </location>
</feature>
<feature type="compositionally biased region" description="Low complexity" evidence="7">
    <location>
        <begin position="1"/>
        <end position="25"/>
    </location>
</feature>
<dbReference type="CDD" id="cd02120">
    <property type="entry name" value="PA_subtilisin_like"/>
    <property type="match status" value="1"/>
</dbReference>
<keyword evidence="4 6" id="KW-0720">Serine protease</keyword>
<proteinExistence type="inferred from homology"/>
<dbReference type="InterPro" id="IPR000209">
    <property type="entry name" value="Peptidase_S8/S53_dom"/>
</dbReference>
<keyword evidence="3 6" id="KW-0378">Hydrolase</keyword>
<evidence type="ECO:0000256" key="7">
    <source>
        <dbReference type="SAM" id="MobiDB-lite"/>
    </source>
</evidence>
<dbReference type="InterPro" id="IPR037045">
    <property type="entry name" value="S8pro/Inhibitor_I9_sf"/>
</dbReference>
<protein>
    <submittedName>
        <fullName evidence="12">S8 family serine peptidase</fullName>
    </submittedName>
</protein>
<feature type="compositionally biased region" description="Polar residues" evidence="7">
    <location>
        <begin position="48"/>
        <end position="58"/>
    </location>
</feature>
<comment type="caution">
    <text evidence="12">The sequence shown here is derived from an EMBL/GenBank/DDBJ whole genome shotgun (WGS) entry which is preliminary data.</text>
</comment>
<evidence type="ECO:0000256" key="6">
    <source>
        <dbReference type="PROSITE-ProRule" id="PRU01240"/>
    </source>
</evidence>
<feature type="region of interest" description="Disordered" evidence="7">
    <location>
        <begin position="1"/>
        <end position="26"/>
    </location>
</feature>
<gene>
    <name evidence="12" type="ORF">KC207_12525</name>
</gene>
<evidence type="ECO:0000313" key="13">
    <source>
        <dbReference type="Proteomes" id="UP000677016"/>
    </source>
</evidence>
<dbReference type="GO" id="GO:0004252">
    <property type="term" value="F:serine-type endopeptidase activity"/>
    <property type="evidence" value="ECO:0007669"/>
    <property type="project" value="UniProtKB-UniRule"/>
</dbReference>
<evidence type="ECO:0000313" key="12">
    <source>
        <dbReference type="EMBL" id="MBR7744114.1"/>
    </source>
</evidence>
<feature type="domain" description="Subtilisin-like protease fibronectin type-III" evidence="11">
    <location>
        <begin position="696"/>
        <end position="790"/>
    </location>
</feature>
<feature type="active site" description="Charge relay system" evidence="5 6">
    <location>
        <position position="181"/>
    </location>
</feature>
<feature type="domain" description="Inhibitor I9" evidence="10">
    <location>
        <begin position="34"/>
        <end position="122"/>
    </location>
</feature>
<dbReference type="SUPFAM" id="SSF52743">
    <property type="entry name" value="Subtilisin-like"/>
    <property type="match status" value="1"/>
</dbReference>
<dbReference type="PROSITE" id="PS00138">
    <property type="entry name" value="SUBTILASE_SER"/>
    <property type="match status" value="1"/>
</dbReference>
<dbReference type="InterPro" id="IPR010259">
    <property type="entry name" value="S8pro/Inhibitor_I9"/>
</dbReference>
<dbReference type="PANTHER" id="PTHR10795">
    <property type="entry name" value="PROPROTEIN CONVERTASE SUBTILISIN/KEXIN"/>
    <property type="match status" value="1"/>
</dbReference>
<dbReference type="InterPro" id="IPR045051">
    <property type="entry name" value="SBT"/>
</dbReference>
<feature type="region of interest" description="Disordered" evidence="7">
    <location>
        <begin position="152"/>
        <end position="172"/>
    </location>
</feature>
<dbReference type="EMBL" id="JAGSNF010000017">
    <property type="protein sequence ID" value="MBR7744114.1"/>
    <property type="molecule type" value="Genomic_DNA"/>
</dbReference>
<dbReference type="InterPro" id="IPR041469">
    <property type="entry name" value="Subtilisin-like_FN3"/>
</dbReference>
<evidence type="ECO:0000256" key="5">
    <source>
        <dbReference type="PIRSR" id="PIRSR615500-1"/>
    </source>
</evidence>
<evidence type="ECO:0000256" key="3">
    <source>
        <dbReference type="ARBA" id="ARBA00022801"/>
    </source>
</evidence>
<feature type="active site" description="Charge relay system" evidence="5 6">
    <location>
        <position position="257"/>
    </location>
</feature>
<feature type="domain" description="PA" evidence="9">
    <location>
        <begin position="413"/>
        <end position="502"/>
    </location>
</feature>
<evidence type="ECO:0000256" key="4">
    <source>
        <dbReference type="ARBA" id="ARBA00022825"/>
    </source>
</evidence>
<sequence length="998" mass="103855">MATPAAAVGAAPAESAPAETAPTGAKVEKSKYGSYVVVMKSDPLSERFQPQQLRSRSANTERNKLKAEQGKALKKAGISNASRKNSYTNAVNGFSVVVSHEKAEKLAGDPEVMAVFPDELRQKQSLPTKSVAGDDQIRDRAGESLRSFLGLQGGKYGTKGKNDKSTRNSLDGRGTLLGVIDTGIWPEHPSFADDGSYEPVALDDETRSSCDFGGSEGDADWECNNKLVGARQMLDTYRSVVGVLPGEFDSARDDDGHGSHTAGTAAGNANVPAWIYDEDRIIDRTSGIAPRAQIVAYKALGSLGGFSSDLAAAIDQAVADGVDAINYSVGGGPGLASADAIAFLFANDAGVHVATSAGNSGPGEATIGGPADLPWVTTVGASTQPRFYSGSIKLGNGRTVKGSSVTLPSEKNLPLVDARNLGNEFCLNEAAVGADAWAQFEQGAEGAMVLCWRGVSGRSEKSLNVMDAGGKAMVLSNVTDDDNYFTDNFRVPTVMVDKSEGDLVAAYANIRNAKATITDTAEIDSFTPAPSMASFSSRGPNPSAESIIKPDITAPGVQVLAAASPAIVGDDYEPGQLFQAIAGTSMSSPVMAGYFLLMDQAHPDWSPAAVKSAVMTSAYQDVRDNDRSTPADPFDFGSGHVSALDKVVNPGLVYDSGIFDFLGFVCGSDARGDILANPDAYCAGLEDDGIATTIEDLNYPTIGVSALAGSQTVTRTVTNVTGKNATFRARVDNPEGMDITVSPSTLKLKKGESKSFEVTITNESAPVNSEFQFGAITWKGKGVSVRSNVAAYPTPFSAPSTVTGSGGSGSVEIPVQVGFSGLYTPVPGGLAENTPLTGTVEQDPDQTFGGCTADQPGVTAVPVTVAEDTAYARMAFTLASEDDIDLFLCSGDEVVAESTAGGTNELIEISQPPAGDYTLYVHGWQVVEDSLDFSVDTWLVVRGEGDLTVDPESAEVSTGDVVDVTASWSDAPSGVSFGVVDHTTDGETYGQTVVQVTN</sequence>
<dbReference type="PROSITE" id="PS51892">
    <property type="entry name" value="SUBTILASE"/>
    <property type="match status" value="1"/>
</dbReference>
<dbReference type="Gene3D" id="2.60.120.380">
    <property type="match status" value="1"/>
</dbReference>
<dbReference type="Pfam" id="PF02225">
    <property type="entry name" value="PA"/>
    <property type="match status" value="1"/>
</dbReference>
<evidence type="ECO:0000259" key="11">
    <source>
        <dbReference type="Pfam" id="PF17766"/>
    </source>
</evidence>
<evidence type="ECO:0000259" key="9">
    <source>
        <dbReference type="Pfam" id="PF02225"/>
    </source>
</evidence>